<keyword evidence="6" id="KW-0119">Carbohydrate metabolism</keyword>
<keyword evidence="4" id="KW-0418">Kinase</keyword>
<reference evidence="7 8" key="1">
    <citation type="submission" date="2017-04" db="EMBL/GenBank/DDBJ databases">
        <authorList>
            <person name="Afonso C.L."/>
            <person name="Miller P.J."/>
            <person name="Scott M.A."/>
            <person name="Spackman E."/>
            <person name="Goraichik I."/>
            <person name="Dimitrov K.M."/>
            <person name="Suarez D.L."/>
            <person name="Swayne D.E."/>
        </authorList>
    </citation>
    <scope>NUCLEOTIDE SEQUENCE [LARGE SCALE GENOMIC DNA]</scope>
    <source>
        <strain evidence="8">XA(T)</strain>
    </source>
</reference>
<dbReference type="Gene3D" id="3.40.980.20">
    <property type="entry name" value="Four-carbon acid sugar kinase, nucleotide binding domain"/>
    <property type="match status" value="1"/>
</dbReference>
<keyword evidence="8" id="KW-1185">Reference proteome</keyword>
<dbReference type="GO" id="GO:0016301">
    <property type="term" value="F:kinase activity"/>
    <property type="evidence" value="ECO:0007669"/>
    <property type="project" value="UniProtKB-KW"/>
</dbReference>
<comment type="similarity">
    <text evidence="1">Belongs to the four-carbon acid sugar kinase family.</text>
</comment>
<dbReference type="RefSeq" id="WP_085019870.1">
    <property type="nucleotide sequence ID" value="NZ_BMHD01000001.1"/>
</dbReference>
<dbReference type="InterPro" id="IPR031475">
    <property type="entry name" value="NBD_C"/>
</dbReference>
<evidence type="ECO:0000313" key="8">
    <source>
        <dbReference type="Proteomes" id="UP000192775"/>
    </source>
</evidence>
<proteinExistence type="inferred from homology"/>
<evidence type="ECO:0000256" key="2">
    <source>
        <dbReference type="ARBA" id="ARBA00022679"/>
    </source>
</evidence>
<dbReference type="KEGG" id="cphy:B5808_11230"/>
<gene>
    <name evidence="7" type="ORF">B5808_11230</name>
</gene>
<protein>
    <submittedName>
        <fullName evidence="7">Uncharacterized protein</fullName>
    </submittedName>
</protein>
<dbReference type="Pfam" id="PF17042">
    <property type="entry name" value="NBD_C"/>
    <property type="match status" value="1"/>
</dbReference>
<dbReference type="Gene3D" id="3.40.50.10840">
    <property type="entry name" value="Putative sugar-binding, N-terminal domain"/>
    <property type="match status" value="1"/>
</dbReference>
<dbReference type="InterPro" id="IPR042213">
    <property type="entry name" value="NBD_C_sf"/>
</dbReference>
<evidence type="ECO:0000256" key="4">
    <source>
        <dbReference type="ARBA" id="ARBA00022777"/>
    </source>
</evidence>
<organism evidence="7 8">
    <name type="scientific">Cnuibacter physcomitrellae</name>
    <dbReference type="NCBI Taxonomy" id="1619308"/>
    <lineage>
        <taxon>Bacteria</taxon>
        <taxon>Bacillati</taxon>
        <taxon>Actinomycetota</taxon>
        <taxon>Actinomycetes</taxon>
        <taxon>Micrococcales</taxon>
        <taxon>Microbacteriaceae</taxon>
        <taxon>Cnuibacter</taxon>
    </lineage>
</organism>
<accession>A0A1X9LMM4</accession>
<dbReference type="Proteomes" id="UP000192775">
    <property type="component" value="Chromosome"/>
</dbReference>
<keyword evidence="2" id="KW-0808">Transferase</keyword>
<dbReference type="InterPro" id="IPR010737">
    <property type="entry name" value="4-carb_acid_sugar_kinase_N"/>
</dbReference>
<evidence type="ECO:0000256" key="6">
    <source>
        <dbReference type="ARBA" id="ARBA00023277"/>
    </source>
</evidence>
<dbReference type="EMBL" id="CP020715">
    <property type="protein sequence ID" value="ARJ05732.1"/>
    <property type="molecule type" value="Genomic_DNA"/>
</dbReference>
<evidence type="ECO:0000256" key="5">
    <source>
        <dbReference type="ARBA" id="ARBA00022840"/>
    </source>
</evidence>
<dbReference type="AlphaFoldDB" id="A0A1X9LMM4"/>
<dbReference type="InterPro" id="IPR037051">
    <property type="entry name" value="4-carb_acid_sugar_kinase_N_sf"/>
</dbReference>
<evidence type="ECO:0000256" key="1">
    <source>
        <dbReference type="ARBA" id="ARBA00005715"/>
    </source>
</evidence>
<dbReference type="GO" id="GO:0005524">
    <property type="term" value="F:ATP binding"/>
    <property type="evidence" value="ECO:0007669"/>
    <property type="project" value="UniProtKB-KW"/>
</dbReference>
<name>A0A1X9LMM4_9MICO</name>
<dbReference type="Pfam" id="PF07005">
    <property type="entry name" value="SBD_N"/>
    <property type="match status" value="1"/>
</dbReference>
<evidence type="ECO:0000313" key="7">
    <source>
        <dbReference type="EMBL" id="ARJ05732.1"/>
    </source>
</evidence>
<keyword evidence="5" id="KW-0067">ATP-binding</keyword>
<sequence length="423" mass="44444">MKTVILDDDPTGTQSASGVPVLLTTSEELLRDALGEHDSVYVLTNSRAIGETDAVELVTRIRRESEAAAASLGQSVQFVLRGDSTLRGHVFPETEAFLTPEAIVVFVPAFPDGGRTTVDGVHYVAVDGVRMRADETEFAEDPVFPFRTAVLVDYVAEKSGRRAYGLTRAELRDDPARLVELLRTAPAGAVVVPDAETNDDIRAIARALQSARESGRTIVVRSAAPLAAALAGVESDGLLATPLVPQRVRTLLVCGSHTAGATAQLALVGERFGPFSVIDTEDALLDPAAEGRRAAEAARPLLESRGIAVVTTERVRSASHNTLQHGEKVMTALTTSVRDLLPDVDVVVSKGGITSADVARLGLGATRAVVIGQVLAGVSVWRLTVADGRSLLYVVVPGNVGGPSTLLDVLTALRVGGEADRDA</sequence>
<dbReference type="STRING" id="1619308.B5808_11230"/>
<keyword evidence="3" id="KW-0547">Nucleotide-binding</keyword>
<evidence type="ECO:0000256" key="3">
    <source>
        <dbReference type="ARBA" id="ARBA00022741"/>
    </source>
</evidence>
<dbReference type="SUPFAM" id="SSF142764">
    <property type="entry name" value="YgbK-like"/>
    <property type="match status" value="1"/>
</dbReference>